<dbReference type="STRING" id="1006576.DTL3_0598"/>
<dbReference type="HOGENOM" id="CLU_043725_1_0_0"/>
<keyword evidence="5" id="KW-0143">Chaperone</keyword>
<keyword evidence="3" id="KW-0378">Hydrolase</keyword>
<dbReference type="PATRIC" id="fig|1006576.9.peg.584"/>
<dbReference type="PANTHER" id="PTHR43087:SF1">
    <property type="entry name" value="LAO_AO TRANSPORT SYSTEM ATPASE"/>
    <property type="match status" value="1"/>
</dbReference>
<evidence type="ECO:0000256" key="3">
    <source>
        <dbReference type="ARBA" id="ARBA00022801"/>
    </source>
</evidence>
<dbReference type="InterPro" id="IPR027417">
    <property type="entry name" value="P-loop_NTPase"/>
</dbReference>
<organism evidence="6 7">
    <name type="scientific">Defluviitoga tunisiensis</name>
    <dbReference type="NCBI Taxonomy" id="1006576"/>
    <lineage>
        <taxon>Bacteria</taxon>
        <taxon>Thermotogati</taxon>
        <taxon>Thermotogota</taxon>
        <taxon>Thermotogae</taxon>
        <taxon>Petrotogales</taxon>
        <taxon>Petrotogaceae</taxon>
        <taxon>Defluviitoga</taxon>
    </lineage>
</organism>
<evidence type="ECO:0000256" key="1">
    <source>
        <dbReference type="ARBA" id="ARBA00009625"/>
    </source>
</evidence>
<dbReference type="RefSeq" id="WP_052670308.1">
    <property type="nucleotide sequence ID" value="NZ_LN824141.1"/>
</dbReference>
<reference evidence="7" key="1">
    <citation type="submission" date="2014-11" db="EMBL/GenBank/DDBJ databases">
        <authorList>
            <person name="Wibberg D."/>
        </authorList>
    </citation>
    <scope>NUCLEOTIDE SEQUENCE [LARGE SCALE GENOMIC DNA]</scope>
    <source>
        <strain evidence="7">L3</strain>
    </source>
</reference>
<accession>A0A0C7P0Z5</accession>
<keyword evidence="7" id="KW-1185">Reference proteome</keyword>
<comment type="similarity">
    <text evidence="1">Belongs to the SIMIBI class G3E GTPase family. ArgK/MeaB subfamily.</text>
</comment>
<dbReference type="GO" id="GO:0005525">
    <property type="term" value="F:GTP binding"/>
    <property type="evidence" value="ECO:0007669"/>
    <property type="project" value="UniProtKB-KW"/>
</dbReference>
<dbReference type="Pfam" id="PF03308">
    <property type="entry name" value="MeaB"/>
    <property type="match status" value="1"/>
</dbReference>
<dbReference type="PANTHER" id="PTHR43087">
    <property type="entry name" value="LYSINE/ARGININE/ORNITHINE TRANSPORT SYSTEM KINASE"/>
    <property type="match status" value="1"/>
</dbReference>
<evidence type="ECO:0000313" key="6">
    <source>
        <dbReference type="EMBL" id="CEP77915.1"/>
    </source>
</evidence>
<dbReference type="SUPFAM" id="SSF52540">
    <property type="entry name" value="P-loop containing nucleoside triphosphate hydrolases"/>
    <property type="match status" value="1"/>
</dbReference>
<dbReference type="Proteomes" id="UP000032809">
    <property type="component" value="Chromosome I"/>
</dbReference>
<evidence type="ECO:0000256" key="2">
    <source>
        <dbReference type="ARBA" id="ARBA00022741"/>
    </source>
</evidence>
<sequence>MQWQEKYEQLIHRFKAKDKVALAKMISLVENNIIESWDIISKLQSDSPPKNSYVIGITGSSGVGKSTFISRLVQLFVESEEKIGIILIDPSSPFSGGAFLGDRIRMFELSKFSNVYIRSVASRGALGGLCNSIYDIIDIMKSFGFDKIIVETVGAGQTETEIFYACDSVILILSPDSGDEVQIFKAGIMEIADCYVVNKIDLPSSKKFMVQMENFINSEKNIQKKLFGVSALENKGLDKIKTWIELQQKEEKENTPKKEIRRKIRVKNYLTNAIENIINELSNDNNDDIYSLRNKVLNFLCGKLGGEWYDESKN</sequence>
<name>A0A0C7P0Z5_DEFTU</name>
<dbReference type="NCBIfam" id="TIGR00750">
    <property type="entry name" value="lao"/>
    <property type="match status" value="1"/>
</dbReference>
<dbReference type="Gene3D" id="3.40.50.300">
    <property type="entry name" value="P-loop containing nucleotide triphosphate hydrolases"/>
    <property type="match status" value="1"/>
</dbReference>
<keyword evidence="2" id="KW-0547">Nucleotide-binding</keyword>
<evidence type="ECO:0000256" key="5">
    <source>
        <dbReference type="ARBA" id="ARBA00023186"/>
    </source>
</evidence>
<gene>
    <name evidence="6" type="primary">argK</name>
    <name evidence="6" type="ORF">DTL3_0598</name>
</gene>
<evidence type="ECO:0000256" key="4">
    <source>
        <dbReference type="ARBA" id="ARBA00023134"/>
    </source>
</evidence>
<dbReference type="GO" id="GO:0003924">
    <property type="term" value="F:GTPase activity"/>
    <property type="evidence" value="ECO:0007669"/>
    <property type="project" value="InterPro"/>
</dbReference>
<dbReference type="InterPro" id="IPR005129">
    <property type="entry name" value="GTPase_ArgK"/>
</dbReference>
<dbReference type="AlphaFoldDB" id="A0A0C7P0Z5"/>
<proteinExistence type="inferred from homology"/>
<dbReference type="EMBL" id="LN824141">
    <property type="protein sequence ID" value="CEP77915.1"/>
    <property type="molecule type" value="Genomic_DNA"/>
</dbReference>
<protein>
    <submittedName>
        <fullName evidence="6">ArgK protein</fullName>
    </submittedName>
</protein>
<keyword evidence="4" id="KW-0342">GTP-binding</keyword>
<dbReference type="KEGG" id="dtn:DTL3_0598"/>
<evidence type="ECO:0000313" key="7">
    <source>
        <dbReference type="Proteomes" id="UP000032809"/>
    </source>
</evidence>
<dbReference type="InterPro" id="IPR052040">
    <property type="entry name" value="GTPase/Isobutyryl-CoA_mutase"/>
</dbReference>
<dbReference type="OrthoDB" id="9778292at2"/>